<accession>Q74RN3</accession>
<name>A0A5P8YJ86_YERPE</name>
<evidence type="ECO:0000313" key="1">
    <source>
        <dbReference type="EMBL" id="CAL19353.1"/>
    </source>
</evidence>
<dbReference type="KEGG" id="ype:YPO0677"/>
<evidence type="ECO:0000313" key="2">
    <source>
        <dbReference type="Proteomes" id="UP000000815"/>
    </source>
</evidence>
<dbReference type="PATRIC" id="fig|632.153.peg.2679"/>
<dbReference type="Proteomes" id="UP000000815">
    <property type="component" value="Chromosome"/>
</dbReference>
<proteinExistence type="predicted"/>
<protein>
    <submittedName>
        <fullName evidence="1">Uncharacterized protein</fullName>
    </submittedName>
</protein>
<accession>A0A0H2W715</accession>
<keyword evidence="2" id="KW-1185">Reference proteome</keyword>
<accession>Q7CGI1</accession>
<dbReference type="GeneID" id="57973950"/>
<dbReference type="AlphaFoldDB" id="A0A5P8YJ86"/>
<organism evidence="1 2">
    <name type="scientific">Yersinia pestis</name>
    <dbReference type="NCBI Taxonomy" id="632"/>
    <lineage>
        <taxon>Bacteria</taxon>
        <taxon>Pseudomonadati</taxon>
        <taxon>Pseudomonadota</taxon>
        <taxon>Gammaproteobacteria</taxon>
        <taxon>Enterobacterales</taxon>
        <taxon>Yersiniaceae</taxon>
        <taxon>Yersinia</taxon>
    </lineage>
</organism>
<sequence>MQTILLWAANHHIAQLIAGEKSESQAKKKIYPKSFGLSAGSDEVRERHQHLCSLKSNGYKQEDWQHDMR</sequence>
<accession>A0A384KA60</accession>
<accession>Q0WIZ5</accession>
<reference evidence="1 2" key="1">
    <citation type="journal article" date="2001" name="Nature">
        <title>Genome sequence of Yersinia pestis, the causative agent of plague.</title>
        <authorList>
            <person name="Parkhill J."/>
            <person name="Wren B.W."/>
            <person name="Thomson N.R."/>
            <person name="Titball R.W."/>
            <person name="Holden M.T.G."/>
            <person name="Prentice M.B."/>
            <person name="Sebaihia M."/>
            <person name="James K.D."/>
            <person name="Churcher C."/>
            <person name="Mungall K.L."/>
            <person name="Baker S."/>
            <person name="Basham D."/>
            <person name="Bentley S.D."/>
            <person name="Brooks K."/>
            <person name="Cerdeno-Tarraga A.M."/>
            <person name="Chillingworth T."/>
            <person name="Cronin A."/>
            <person name="Davies R.M."/>
            <person name="Davis P."/>
            <person name="Dougan G."/>
            <person name="Feltwell T."/>
            <person name="Hamlin N."/>
            <person name="Holroyd S."/>
            <person name="Jagels K."/>
            <person name="Leather S."/>
            <person name="Karlyshev A.V."/>
            <person name="Moule S."/>
            <person name="Oyston P.C.F."/>
            <person name="Quail M."/>
            <person name="Rutherford K."/>
            <person name="Simmonds M."/>
            <person name="Skelton J."/>
            <person name="Stevens K."/>
            <person name="Whitehead S."/>
            <person name="Barrell B.G."/>
        </authorList>
    </citation>
    <scope>NUCLEOTIDE SEQUENCE [LARGE SCALE GENOMIC DNA]</scope>
    <source>
        <strain evidence="2">CO-92 / Biovar Orientalis</strain>
    </source>
</reference>
<accession>A0A5P8YJ86</accession>
<dbReference type="PIR" id="AG0083">
    <property type="entry name" value="AG0083"/>
</dbReference>
<dbReference type="RefSeq" id="WP_002216186.1">
    <property type="nucleotide sequence ID" value="NZ_CP009492.1"/>
</dbReference>
<dbReference type="EMBL" id="AL590842">
    <property type="protein sequence ID" value="CAL19353.1"/>
    <property type="molecule type" value="Genomic_DNA"/>
</dbReference>
<gene>
    <name evidence="1" type="ordered locus">YPO0677</name>
</gene>